<dbReference type="Pfam" id="PF00665">
    <property type="entry name" value="rve"/>
    <property type="match status" value="1"/>
</dbReference>
<proteinExistence type="predicted"/>
<dbReference type="GO" id="GO:0003964">
    <property type="term" value="F:RNA-directed DNA polymerase activity"/>
    <property type="evidence" value="ECO:0007669"/>
    <property type="project" value="UniProtKB-EC"/>
</dbReference>
<dbReference type="Gene3D" id="1.10.340.70">
    <property type="match status" value="1"/>
</dbReference>
<dbReference type="PANTHER" id="PTHR37984">
    <property type="entry name" value="PROTEIN CBG26694"/>
    <property type="match status" value="1"/>
</dbReference>
<evidence type="ECO:0000256" key="1">
    <source>
        <dbReference type="ARBA" id="ARBA00012493"/>
    </source>
</evidence>
<dbReference type="GO" id="GO:0015074">
    <property type="term" value="P:DNA integration"/>
    <property type="evidence" value="ECO:0007669"/>
    <property type="project" value="InterPro"/>
</dbReference>
<feature type="non-terminal residue" evidence="3">
    <location>
        <position position="1"/>
    </location>
</feature>
<evidence type="ECO:0000313" key="4">
    <source>
        <dbReference type="Proteomes" id="UP000499080"/>
    </source>
</evidence>
<dbReference type="EC" id="2.7.7.49" evidence="1"/>
<dbReference type="SUPFAM" id="SSF53098">
    <property type="entry name" value="Ribonuclease H-like"/>
    <property type="match status" value="1"/>
</dbReference>
<accession>A0A4Y2WFV2</accession>
<dbReference type="EMBL" id="BGPR01059145">
    <property type="protein sequence ID" value="GBO35190.1"/>
    <property type="molecule type" value="Genomic_DNA"/>
</dbReference>
<gene>
    <name evidence="3" type="primary">POL_291</name>
    <name evidence="3" type="ORF">AVEN_209160_1</name>
</gene>
<dbReference type="Pfam" id="PF17921">
    <property type="entry name" value="Integrase_H2C2"/>
    <property type="match status" value="1"/>
</dbReference>
<dbReference type="Proteomes" id="UP000499080">
    <property type="component" value="Unassembled WGS sequence"/>
</dbReference>
<protein>
    <recommendedName>
        <fullName evidence="1">RNA-directed DNA polymerase</fullName>
        <ecNumber evidence="1">2.7.7.49</ecNumber>
    </recommendedName>
</protein>
<feature type="domain" description="Integrase catalytic" evidence="2">
    <location>
        <begin position="111"/>
        <end position="273"/>
    </location>
</feature>
<dbReference type="InterPro" id="IPR012337">
    <property type="entry name" value="RNaseH-like_sf"/>
</dbReference>
<dbReference type="InterPro" id="IPR036397">
    <property type="entry name" value="RNaseH_sf"/>
</dbReference>
<evidence type="ECO:0000259" key="2">
    <source>
        <dbReference type="PROSITE" id="PS50994"/>
    </source>
</evidence>
<sequence length="507" mass="59152">RNNDSSSKDLFDEAGEKNPEFQVDKGVLFRITPDKKEGIRKQLVIPEELREKFLKLCHNESGTHVGVTKTKDRLLRNFFWPNIIKETENYVRCGDRCQRIGHEGDKKQAPLKLVPIISEIFTKLNCDITGPLPESEKRNKYLFKVMCGASKNPDAIPLKDIKSESIVEALLLTFSRFGLPHEVPCDLGSCFTSNHTSTFLEKFGIKVRHSFVHQPESNPIERFHTTVKRLLKVICLENARDWEKNFPVALLALRTVDHDTSGFSPSALVHGRNLRTPERLLFGKWAEPEEENSLVTEYVFELLNRFQKYKELAMEKASAKQMKRKTWYDKRAISREFKIGDQVLILATHKPNKFAVYWVGPGVRDQKLSVTNYIVERLDNKEKLQIYHINMLKPYYKRAERVNLLLTDKRDKEIEENDLEMDYPDTHHTEINLEEIIQASELEGHVTKEDFKKLREVLNQHREVFSNEPGKTDLIEHEIELISDKPIRCKPYRTSPRQNEILRAEIF</sequence>
<dbReference type="InterPro" id="IPR050951">
    <property type="entry name" value="Retrovirus_Pol_polyprotein"/>
</dbReference>
<dbReference type="InterPro" id="IPR041588">
    <property type="entry name" value="Integrase_H2C2"/>
</dbReference>
<evidence type="ECO:0000313" key="3">
    <source>
        <dbReference type="EMBL" id="GBO35190.1"/>
    </source>
</evidence>
<keyword evidence="4" id="KW-1185">Reference proteome</keyword>
<comment type="caution">
    <text evidence="3">The sequence shown here is derived from an EMBL/GenBank/DDBJ whole genome shotgun (WGS) entry which is preliminary data.</text>
</comment>
<dbReference type="Gene3D" id="3.30.420.10">
    <property type="entry name" value="Ribonuclease H-like superfamily/Ribonuclease H"/>
    <property type="match status" value="1"/>
</dbReference>
<dbReference type="PROSITE" id="PS50994">
    <property type="entry name" value="INTEGRASE"/>
    <property type="match status" value="1"/>
</dbReference>
<dbReference type="OrthoDB" id="6432955at2759"/>
<dbReference type="FunFam" id="1.10.340.70:FF:000001">
    <property type="entry name" value="Retrovirus-related Pol polyprotein from transposon gypsy-like Protein"/>
    <property type="match status" value="1"/>
</dbReference>
<organism evidence="3 4">
    <name type="scientific">Araneus ventricosus</name>
    <name type="common">Orbweaver spider</name>
    <name type="synonym">Epeira ventricosa</name>
    <dbReference type="NCBI Taxonomy" id="182803"/>
    <lineage>
        <taxon>Eukaryota</taxon>
        <taxon>Metazoa</taxon>
        <taxon>Ecdysozoa</taxon>
        <taxon>Arthropoda</taxon>
        <taxon>Chelicerata</taxon>
        <taxon>Arachnida</taxon>
        <taxon>Araneae</taxon>
        <taxon>Araneomorphae</taxon>
        <taxon>Entelegynae</taxon>
        <taxon>Araneoidea</taxon>
        <taxon>Araneidae</taxon>
        <taxon>Araneus</taxon>
    </lineage>
</organism>
<dbReference type="AlphaFoldDB" id="A0A4Y2WFV2"/>
<name>A0A4Y2WFV2_ARAVE</name>
<dbReference type="PANTHER" id="PTHR37984:SF15">
    <property type="entry name" value="INTEGRASE CATALYTIC DOMAIN-CONTAINING PROTEIN"/>
    <property type="match status" value="1"/>
</dbReference>
<dbReference type="GO" id="GO:0003676">
    <property type="term" value="F:nucleic acid binding"/>
    <property type="evidence" value="ECO:0007669"/>
    <property type="project" value="InterPro"/>
</dbReference>
<dbReference type="InterPro" id="IPR001584">
    <property type="entry name" value="Integrase_cat-core"/>
</dbReference>
<reference evidence="3 4" key="1">
    <citation type="journal article" date="2019" name="Sci. Rep.">
        <title>Orb-weaving spider Araneus ventricosus genome elucidates the spidroin gene catalogue.</title>
        <authorList>
            <person name="Kono N."/>
            <person name="Nakamura H."/>
            <person name="Ohtoshi R."/>
            <person name="Moran D.A.P."/>
            <person name="Shinohara A."/>
            <person name="Yoshida Y."/>
            <person name="Fujiwara M."/>
            <person name="Mori M."/>
            <person name="Tomita M."/>
            <person name="Arakawa K."/>
        </authorList>
    </citation>
    <scope>NUCLEOTIDE SEQUENCE [LARGE SCALE GENOMIC DNA]</scope>
</reference>